<keyword evidence="3" id="KW-1185">Reference proteome</keyword>
<name>A0A0N4VBJ8_ENTVE</name>
<dbReference type="WBParaSite" id="EVEC_0000790601-mRNA-1">
    <property type="protein sequence ID" value="EVEC_0000790601-mRNA-1"/>
    <property type="gene ID" value="EVEC_0000790601"/>
</dbReference>
<feature type="region of interest" description="Disordered" evidence="1">
    <location>
        <begin position="36"/>
        <end position="56"/>
    </location>
</feature>
<dbReference type="EMBL" id="UXUI01008902">
    <property type="protein sequence ID" value="VDD92639.1"/>
    <property type="molecule type" value="Genomic_DNA"/>
</dbReference>
<evidence type="ECO:0000313" key="4">
    <source>
        <dbReference type="WBParaSite" id="EVEC_0000790601-mRNA-1"/>
    </source>
</evidence>
<sequence length="104" mass="12046">MRSYVETQNRQDNLEFKDADLINDLISENTEATKRCTNKRKKYHSEPNSSQPDTGKRLLFRELQERCSGAVVEESDVIVGKTNTKRGKPRKRGKARYKNFNPGQ</sequence>
<reference evidence="2 3" key="2">
    <citation type="submission" date="2018-10" db="EMBL/GenBank/DDBJ databases">
        <authorList>
            <consortium name="Pathogen Informatics"/>
        </authorList>
    </citation>
    <scope>NUCLEOTIDE SEQUENCE [LARGE SCALE GENOMIC DNA]</scope>
</reference>
<feature type="region of interest" description="Disordered" evidence="1">
    <location>
        <begin position="81"/>
        <end position="104"/>
    </location>
</feature>
<protein>
    <submittedName>
        <fullName evidence="2 4">Uncharacterized protein</fullName>
    </submittedName>
</protein>
<evidence type="ECO:0000313" key="2">
    <source>
        <dbReference type="EMBL" id="VDD92639.1"/>
    </source>
</evidence>
<evidence type="ECO:0000256" key="1">
    <source>
        <dbReference type="SAM" id="MobiDB-lite"/>
    </source>
</evidence>
<proteinExistence type="predicted"/>
<gene>
    <name evidence="2" type="ORF">EVEC_LOCUS7390</name>
</gene>
<reference evidence="4" key="1">
    <citation type="submission" date="2017-02" db="UniProtKB">
        <authorList>
            <consortium name="WormBaseParasite"/>
        </authorList>
    </citation>
    <scope>IDENTIFICATION</scope>
</reference>
<organism evidence="4">
    <name type="scientific">Enterobius vermicularis</name>
    <name type="common">Human pinworm</name>
    <dbReference type="NCBI Taxonomy" id="51028"/>
    <lineage>
        <taxon>Eukaryota</taxon>
        <taxon>Metazoa</taxon>
        <taxon>Ecdysozoa</taxon>
        <taxon>Nematoda</taxon>
        <taxon>Chromadorea</taxon>
        <taxon>Rhabditida</taxon>
        <taxon>Spirurina</taxon>
        <taxon>Oxyuridomorpha</taxon>
        <taxon>Oxyuroidea</taxon>
        <taxon>Oxyuridae</taxon>
        <taxon>Enterobius</taxon>
    </lineage>
</organism>
<dbReference type="Proteomes" id="UP000274131">
    <property type="component" value="Unassembled WGS sequence"/>
</dbReference>
<feature type="compositionally biased region" description="Basic residues" evidence="1">
    <location>
        <begin position="83"/>
        <end position="97"/>
    </location>
</feature>
<accession>A0A0N4VBJ8</accession>
<dbReference type="AlphaFoldDB" id="A0A0N4VBJ8"/>
<evidence type="ECO:0000313" key="3">
    <source>
        <dbReference type="Proteomes" id="UP000274131"/>
    </source>
</evidence>